<feature type="transmembrane region" description="Helical" evidence="11">
    <location>
        <begin position="210"/>
        <end position="231"/>
    </location>
</feature>
<evidence type="ECO:0000256" key="1">
    <source>
        <dbReference type="ARBA" id="ARBA00004141"/>
    </source>
</evidence>
<dbReference type="GO" id="GO:0015179">
    <property type="term" value="F:L-amino acid transmembrane transporter activity"/>
    <property type="evidence" value="ECO:0007669"/>
    <property type="project" value="TreeGrafter"/>
</dbReference>
<keyword evidence="5" id="KW-0029">Amino-acid transport</keyword>
<name>A0AAW0XC91_CHEQU</name>
<feature type="transmembrane region" description="Helical" evidence="11">
    <location>
        <begin position="12"/>
        <end position="36"/>
    </location>
</feature>
<dbReference type="Proteomes" id="UP001445076">
    <property type="component" value="Unassembled WGS sequence"/>
</dbReference>
<feature type="transmembrane region" description="Helical" evidence="11">
    <location>
        <begin position="348"/>
        <end position="368"/>
    </location>
</feature>
<evidence type="ECO:0000256" key="2">
    <source>
        <dbReference type="ARBA" id="ARBA00008066"/>
    </source>
</evidence>
<dbReference type="GO" id="GO:0016020">
    <property type="term" value="C:membrane"/>
    <property type="evidence" value="ECO:0007669"/>
    <property type="project" value="UniProtKB-SubCell"/>
</dbReference>
<evidence type="ECO:0000256" key="4">
    <source>
        <dbReference type="ARBA" id="ARBA00022692"/>
    </source>
</evidence>
<evidence type="ECO:0000256" key="7">
    <source>
        <dbReference type="ARBA" id="ARBA00023136"/>
    </source>
</evidence>
<feature type="transmembrane region" description="Helical" evidence="11">
    <location>
        <begin position="169"/>
        <end position="190"/>
    </location>
</feature>
<protein>
    <recommendedName>
        <fullName evidence="9">Putative sodium-coupled neutral amino acid transporter 11</fullName>
    </recommendedName>
    <alternativeName>
        <fullName evidence="10">Solute carrier family 38 member 11</fullName>
    </alternativeName>
</protein>
<evidence type="ECO:0000259" key="12">
    <source>
        <dbReference type="Pfam" id="PF01490"/>
    </source>
</evidence>
<feature type="transmembrane region" description="Helical" evidence="11">
    <location>
        <begin position="284"/>
        <end position="304"/>
    </location>
</feature>
<dbReference type="PANTHER" id="PTHR22950">
    <property type="entry name" value="AMINO ACID TRANSPORTER"/>
    <property type="match status" value="1"/>
</dbReference>
<keyword evidence="7 11" id="KW-0472">Membrane</keyword>
<comment type="similarity">
    <text evidence="2">Belongs to the amino acid/polyamine transporter 2 family.</text>
</comment>
<comment type="subcellular location">
    <subcellularLocation>
        <location evidence="1">Membrane</location>
        <topology evidence="1">Multi-pass membrane protein</topology>
    </subcellularLocation>
</comment>
<comment type="caution">
    <text evidence="13">The sequence shown here is derived from an EMBL/GenBank/DDBJ whole genome shotgun (WGS) entry which is preliminary data.</text>
</comment>
<feature type="domain" description="Amino acid transporter transmembrane" evidence="12">
    <location>
        <begin position="1"/>
        <end position="368"/>
    </location>
</feature>
<evidence type="ECO:0000256" key="6">
    <source>
        <dbReference type="ARBA" id="ARBA00022989"/>
    </source>
</evidence>
<comment type="function">
    <text evidence="8">Putative sodium-dependent amino acid/proton antiporter.</text>
</comment>
<organism evidence="13 14">
    <name type="scientific">Cherax quadricarinatus</name>
    <name type="common">Australian red claw crayfish</name>
    <dbReference type="NCBI Taxonomy" id="27406"/>
    <lineage>
        <taxon>Eukaryota</taxon>
        <taxon>Metazoa</taxon>
        <taxon>Ecdysozoa</taxon>
        <taxon>Arthropoda</taxon>
        <taxon>Crustacea</taxon>
        <taxon>Multicrustacea</taxon>
        <taxon>Malacostraca</taxon>
        <taxon>Eumalacostraca</taxon>
        <taxon>Eucarida</taxon>
        <taxon>Decapoda</taxon>
        <taxon>Pleocyemata</taxon>
        <taxon>Astacidea</taxon>
        <taxon>Parastacoidea</taxon>
        <taxon>Parastacidae</taxon>
        <taxon>Cherax</taxon>
    </lineage>
</organism>
<keyword evidence="4 11" id="KW-0812">Transmembrane</keyword>
<feature type="transmembrane region" description="Helical" evidence="11">
    <location>
        <begin position="316"/>
        <end position="336"/>
    </location>
</feature>
<evidence type="ECO:0000256" key="9">
    <source>
        <dbReference type="ARBA" id="ARBA00040814"/>
    </source>
</evidence>
<accession>A0AAW0XC91</accession>
<evidence type="ECO:0000313" key="13">
    <source>
        <dbReference type="EMBL" id="KAK8741962.1"/>
    </source>
</evidence>
<feature type="non-terminal residue" evidence="13">
    <location>
        <position position="1"/>
    </location>
</feature>
<evidence type="ECO:0000256" key="3">
    <source>
        <dbReference type="ARBA" id="ARBA00022448"/>
    </source>
</evidence>
<sequence length="399" mass="43779">GMPYALHEAGVGVGLLLLVLVAVITDVALCLMIAVARTAQVLTYQDLVNAAFGRPGFYVTSVLQFLYPFISLISYNIIVGDTLTKVLIRVTGISPESVLVRREFIMATSTLLITLPLSLYRNITRLAKISLVSVAMIVLIAVAMLIRVVTMKDSVPTTEDAWNFGGDNLASAIGIMSFAFMCHHSSFLVYESLADNTQERWNKATHISIASAAILSLVFAVAGYVTFTGYTQGDVFENYCWGDDLMNVCRGAYAVTILLTFPIECFVARDVMETAFFREYQPQPFFRHAVLSVLIAMLCMFLSLSTDCLGIVLEVNGIMCAIPLAYILPALCYIKLEEGPVWARTKWTAWGVATFGVVSMIIGIISLFTNISVLSQCSHGVEMEYCFSSGNDTQTELQL</sequence>
<keyword evidence="14" id="KW-1185">Reference proteome</keyword>
<feature type="transmembrane region" description="Helical" evidence="11">
    <location>
        <begin position="57"/>
        <end position="78"/>
    </location>
</feature>
<keyword evidence="6 11" id="KW-1133">Transmembrane helix</keyword>
<feature type="transmembrane region" description="Helical" evidence="11">
    <location>
        <begin position="251"/>
        <end position="272"/>
    </location>
</feature>
<evidence type="ECO:0000313" key="14">
    <source>
        <dbReference type="Proteomes" id="UP001445076"/>
    </source>
</evidence>
<evidence type="ECO:0000256" key="11">
    <source>
        <dbReference type="SAM" id="Phobius"/>
    </source>
</evidence>
<evidence type="ECO:0000256" key="8">
    <source>
        <dbReference type="ARBA" id="ARBA00037101"/>
    </source>
</evidence>
<dbReference type="PANTHER" id="PTHR22950:SF458">
    <property type="entry name" value="SODIUM-COUPLED NEUTRAL AMINO ACID TRANSPORTER 11-RELATED"/>
    <property type="match status" value="1"/>
</dbReference>
<dbReference type="AlphaFoldDB" id="A0AAW0XC91"/>
<proteinExistence type="inferred from homology"/>
<evidence type="ECO:0000256" key="5">
    <source>
        <dbReference type="ARBA" id="ARBA00022970"/>
    </source>
</evidence>
<evidence type="ECO:0000256" key="10">
    <source>
        <dbReference type="ARBA" id="ARBA00041723"/>
    </source>
</evidence>
<dbReference type="EMBL" id="JARKIK010000029">
    <property type="protein sequence ID" value="KAK8741962.1"/>
    <property type="molecule type" value="Genomic_DNA"/>
</dbReference>
<dbReference type="Pfam" id="PF01490">
    <property type="entry name" value="Aa_trans"/>
    <property type="match status" value="1"/>
</dbReference>
<reference evidence="13 14" key="1">
    <citation type="journal article" date="2024" name="BMC Genomics">
        <title>Genome assembly of redclaw crayfish (Cherax quadricarinatus) provides insights into its immune adaptation and hypoxia tolerance.</title>
        <authorList>
            <person name="Liu Z."/>
            <person name="Zheng J."/>
            <person name="Li H."/>
            <person name="Fang K."/>
            <person name="Wang S."/>
            <person name="He J."/>
            <person name="Zhou D."/>
            <person name="Weng S."/>
            <person name="Chi M."/>
            <person name="Gu Z."/>
            <person name="He J."/>
            <person name="Li F."/>
            <person name="Wang M."/>
        </authorList>
    </citation>
    <scope>NUCLEOTIDE SEQUENCE [LARGE SCALE GENOMIC DNA]</scope>
    <source>
        <strain evidence="13">ZL_2023a</strain>
    </source>
</reference>
<gene>
    <name evidence="13" type="ORF">OTU49_002038</name>
</gene>
<dbReference type="InterPro" id="IPR013057">
    <property type="entry name" value="AA_transpt_TM"/>
</dbReference>
<keyword evidence="3" id="KW-0813">Transport</keyword>
<feature type="transmembrane region" description="Helical" evidence="11">
    <location>
        <begin position="129"/>
        <end position="149"/>
    </location>
</feature>